<evidence type="ECO:0000313" key="2">
    <source>
        <dbReference type="Proteomes" id="UP001430804"/>
    </source>
</evidence>
<name>A0ABS6WIA4_9HYPH</name>
<organism evidence="1 2">
    <name type="scientific">Pseudohoeflea coraliihabitans</name>
    <dbReference type="NCBI Taxonomy" id="2860393"/>
    <lineage>
        <taxon>Bacteria</taxon>
        <taxon>Pseudomonadati</taxon>
        <taxon>Pseudomonadota</taxon>
        <taxon>Alphaproteobacteria</taxon>
        <taxon>Hyphomicrobiales</taxon>
        <taxon>Rhizobiaceae</taxon>
        <taxon>Pseudohoeflea</taxon>
    </lineage>
</organism>
<keyword evidence="2" id="KW-1185">Reference proteome</keyword>
<protein>
    <submittedName>
        <fullName evidence="1">Uncharacterized protein</fullName>
    </submittedName>
</protein>
<dbReference type="EMBL" id="JAHWQX010000001">
    <property type="protein sequence ID" value="MBW3095671.1"/>
    <property type="molecule type" value="Genomic_DNA"/>
</dbReference>
<dbReference type="Proteomes" id="UP001430804">
    <property type="component" value="Unassembled WGS sequence"/>
</dbReference>
<gene>
    <name evidence="1" type="ORF">KY465_00095</name>
</gene>
<accession>A0ABS6WIA4</accession>
<comment type="caution">
    <text evidence="1">The sequence shown here is derived from an EMBL/GenBank/DDBJ whole genome shotgun (WGS) entry which is preliminary data.</text>
</comment>
<proteinExistence type="predicted"/>
<evidence type="ECO:0000313" key="1">
    <source>
        <dbReference type="EMBL" id="MBW3095671.1"/>
    </source>
</evidence>
<reference evidence="1" key="1">
    <citation type="submission" date="2021-07" db="EMBL/GenBank/DDBJ databases">
        <title>Pseudohoeflea marina sp. nov. a polyhydroxyalcanoate-producing bacterium.</title>
        <authorList>
            <person name="Zheng W."/>
            <person name="Yu S."/>
            <person name="Huang Y."/>
        </authorList>
    </citation>
    <scope>NUCLEOTIDE SEQUENCE</scope>
    <source>
        <strain evidence="1">DP4N28-3</strain>
    </source>
</reference>
<sequence length="60" mass="6837">MNNHEKLASILRELTWSEMDEFAEFIVNIATDDKEMPNDAHYIAETLLEWASALAPEAAE</sequence>
<dbReference type="RefSeq" id="WP_219157050.1">
    <property type="nucleotide sequence ID" value="NZ_JAHWQX010000001.1"/>
</dbReference>